<gene>
    <name evidence="9" type="ORF">C8256_17335</name>
</gene>
<evidence type="ECO:0000256" key="2">
    <source>
        <dbReference type="ARBA" id="ARBA00022475"/>
    </source>
</evidence>
<proteinExistence type="inferred from homology"/>
<dbReference type="EMBL" id="PYHO01000015">
    <property type="protein sequence ID" value="PSR45488.1"/>
    <property type="molecule type" value="Genomic_DNA"/>
</dbReference>
<dbReference type="InterPro" id="IPR011701">
    <property type="entry name" value="MFS"/>
</dbReference>
<dbReference type="RefSeq" id="WP_106928897.1">
    <property type="nucleotide sequence ID" value="NZ_CABMMU010000015.1"/>
</dbReference>
<keyword evidence="2" id="KW-1003">Cell membrane</keyword>
<evidence type="ECO:0000256" key="5">
    <source>
        <dbReference type="ARBA" id="ARBA00023136"/>
    </source>
</evidence>
<sequence length="449" mass="48671">MNSLGQPRVATAAAVNAIPRSRRRIGILALLAVGTMINYLDRTVLGIAAPQLTQELGISAAVMGIVFSAFAWTYALAQIPGGMFLDRFGNKLTYFLALSFWSLFTLLHGFAVGLKTLLLCRFGLGVSEAPCFPVNSRVVSAWFPQHERAKATAVYTVGEYLGLACFAPLLFWIMGGFGWRTLFISVGVVGMLFALVWWRCYREPHEDSRLSQQEREYIAAGGGISSGAEQRKAFSWPLVRQMLRKRQIIGASIGQFAGNTVLVFFLTWFPTYLATERHMPWLKVGFFAILPFLAAAGGVMFGGWVSDKLLKATGSANLGRKLPIIAGLLMASCIISANWLSSDTAVILVMSFAFFGQGMVGLGWTLISDMAPKGLGGLTGGLFNFCANLAGILTPLVIGFIVAAFGSFFYALVYIGGAALLGVVAYLFILGDVKRIELDLPEQEETHAH</sequence>
<feature type="transmembrane region" description="Helical" evidence="7">
    <location>
        <begin position="181"/>
        <end position="201"/>
    </location>
</feature>
<evidence type="ECO:0000256" key="4">
    <source>
        <dbReference type="ARBA" id="ARBA00022989"/>
    </source>
</evidence>
<accession>A0A2T2XZ29</accession>
<comment type="caution">
    <text evidence="9">The sequence shown here is derived from an EMBL/GenBank/DDBJ whole genome shotgun (WGS) entry which is preliminary data.</text>
</comment>
<reference evidence="9 10" key="1">
    <citation type="submission" date="2018-03" db="EMBL/GenBank/DDBJ databases">
        <title>First report of an OXA-48+CTX-M-M-producing Kluyvera ascorbata clone recovered from patients admitted in a University Hospital in Madrid, Spain.</title>
        <authorList>
            <person name="Hernandez-Garcia M."/>
            <person name="Leon-Sampedro R."/>
            <person name="Perez-Viso B."/>
            <person name="Morosini M.I."/>
            <person name="Lopez-Fresnena N."/>
            <person name="Coque T.M."/>
            <person name="Bonten M."/>
            <person name="Malhotra-Kumar S."/>
            <person name="Ruiz-Garbajosa P."/>
            <person name="Canton R."/>
        </authorList>
    </citation>
    <scope>NUCLEOTIDE SEQUENCE [LARGE SCALE GENOMIC DNA]</scope>
    <source>
        <strain evidence="9 10">KA2</strain>
    </source>
</reference>
<dbReference type="Pfam" id="PF07690">
    <property type="entry name" value="MFS_1"/>
    <property type="match status" value="1"/>
</dbReference>
<protein>
    <submittedName>
        <fullName evidence="9">MFS transporter</fullName>
    </submittedName>
</protein>
<evidence type="ECO:0000313" key="10">
    <source>
        <dbReference type="Proteomes" id="UP000240892"/>
    </source>
</evidence>
<dbReference type="Proteomes" id="UP000240892">
    <property type="component" value="Unassembled WGS sequence"/>
</dbReference>
<feature type="transmembrane region" description="Helical" evidence="7">
    <location>
        <begin position="379"/>
        <end position="402"/>
    </location>
</feature>
<keyword evidence="5 7" id="KW-0472">Membrane</keyword>
<feature type="transmembrane region" description="Helical" evidence="7">
    <location>
        <begin position="322"/>
        <end position="340"/>
    </location>
</feature>
<dbReference type="SUPFAM" id="SSF103473">
    <property type="entry name" value="MFS general substrate transporter"/>
    <property type="match status" value="1"/>
</dbReference>
<evidence type="ECO:0000259" key="8">
    <source>
        <dbReference type="PROSITE" id="PS50850"/>
    </source>
</evidence>
<feature type="transmembrane region" description="Helical" evidence="7">
    <location>
        <begin position="281"/>
        <end position="301"/>
    </location>
</feature>
<keyword evidence="4 7" id="KW-1133">Transmembrane helix</keyword>
<dbReference type="STRING" id="1006000.GKAS_04063"/>
<feature type="transmembrane region" description="Helical" evidence="7">
    <location>
        <begin position="346"/>
        <end position="367"/>
    </location>
</feature>
<keyword evidence="3 7" id="KW-0812">Transmembrane</keyword>
<keyword evidence="10" id="KW-1185">Reference proteome</keyword>
<evidence type="ECO:0000313" key="9">
    <source>
        <dbReference type="EMBL" id="PSR45488.1"/>
    </source>
</evidence>
<comment type="similarity">
    <text evidence="6">Belongs to the major facilitator superfamily. Phthalate permease family.</text>
</comment>
<dbReference type="GO" id="GO:0022857">
    <property type="term" value="F:transmembrane transporter activity"/>
    <property type="evidence" value="ECO:0007669"/>
    <property type="project" value="InterPro"/>
</dbReference>
<evidence type="ECO:0000256" key="1">
    <source>
        <dbReference type="ARBA" id="ARBA00004141"/>
    </source>
</evidence>
<comment type="subcellular location">
    <subcellularLocation>
        <location evidence="1">Membrane</location>
        <topology evidence="1">Multi-pass membrane protein</topology>
    </subcellularLocation>
</comment>
<dbReference type="PANTHER" id="PTHR11662:SF333">
    <property type="entry name" value="D-GALACTONATE TRANSPORTER"/>
    <property type="match status" value="1"/>
</dbReference>
<dbReference type="AlphaFoldDB" id="A0A2T2XZ29"/>
<dbReference type="CDD" id="cd17319">
    <property type="entry name" value="MFS_ExuT_GudP_like"/>
    <property type="match status" value="1"/>
</dbReference>
<feature type="transmembrane region" description="Helical" evidence="7">
    <location>
        <begin position="25"/>
        <end position="44"/>
    </location>
</feature>
<dbReference type="GO" id="GO:0016020">
    <property type="term" value="C:membrane"/>
    <property type="evidence" value="ECO:0007669"/>
    <property type="project" value="UniProtKB-SubCell"/>
</dbReference>
<dbReference type="PROSITE" id="PS50850">
    <property type="entry name" value="MFS"/>
    <property type="match status" value="1"/>
</dbReference>
<evidence type="ECO:0000256" key="7">
    <source>
        <dbReference type="SAM" id="Phobius"/>
    </source>
</evidence>
<dbReference type="InterPro" id="IPR036259">
    <property type="entry name" value="MFS_trans_sf"/>
</dbReference>
<name>A0A2T2XZ29_9ENTR</name>
<dbReference type="InterPro" id="IPR020846">
    <property type="entry name" value="MFS_dom"/>
</dbReference>
<evidence type="ECO:0000256" key="3">
    <source>
        <dbReference type="ARBA" id="ARBA00022692"/>
    </source>
</evidence>
<feature type="transmembrane region" description="Helical" evidence="7">
    <location>
        <begin position="248"/>
        <end position="269"/>
    </location>
</feature>
<feature type="transmembrane region" description="Helical" evidence="7">
    <location>
        <begin position="94"/>
        <end position="114"/>
    </location>
</feature>
<evidence type="ECO:0000256" key="6">
    <source>
        <dbReference type="ARBA" id="ARBA00038514"/>
    </source>
</evidence>
<dbReference type="Gene3D" id="1.20.1250.20">
    <property type="entry name" value="MFS general substrate transporter like domains"/>
    <property type="match status" value="2"/>
</dbReference>
<feature type="domain" description="Major facilitator superfamily (MFS) profile" evidence="8">
    <location>
        <begin position="27"/>
        <end position="434"/>
    </location>
</feature>
<organism evidence="9 10">
    <name type="scientific">Kluyvera genomosp. 2</name>
    <dbReference type="NCBI Taxonomy" id="2774054"/>
    <lineage>
        <taxon>Bacteria</taxon>
        <taxon>Pseudomonadati</taxon>
        <taxon>Pseudomonadota</taxon>
        <taxon>Gammaproteobacteria</taxon>
        <taxon>Enterobacterales</taxon>
        <taxon>Enterobacteriaceae</taxon>
        <taxon>Kluyvera</taxon>
    </lineage>
</organism>
<feature type="transmembrane region" description="Helical" evidence="7">
    <location>
        <begin position="408"/>
        <end position="429"/>
    </location>
</feature>
<dbReference type="PANTHER" id="PTHR11662">
    <property type="entry name" value="SOLUTE CARRIER FAMILY 17"/>
    <property type="match status" value="1"/>
</dbReference>
<dbReference type="InterPro" id="IPR050382">
    <property type="entry name" value="MFS_Na/Anion_cotransporter"/>
</dbReference>
<feature type="transmembrane region" description="Helical" evidence="7">
    <location>
        <begin position="56"/>
        <end position="74"/>
    </location>
</feature>